<evidence type="ECO:0000313" key="2">
    <source>
        <dbReference type="EMBL" id="KAK3785461.1"/>
    </source>
</evidence>
<keyword evidence="3" id="KW-1185">Reference proteome</keyword>
<evidence type="ECO:0000313" key="3">
    <source>
        <dbReference type="Proteomes" id="UP001283361"/>
    </source>
</evidence>
<dbReference type="EMBL" id="JAWDGP010002127">
    <property type="protein sequence ID" value="KAK3785461.1"/>
    <property type="molecule type" value="Genomic_DNA"/>
</dbReference>
<dbReference type="Proteomes" id="UP001283361">
    <property type="component" value="Unassembled WGS sequence"/>
</dbReference>
<evidence type="ECO:0000256" key="1">
    <source>
        <dbReference type="SAM" id="MobiDB-lite"/>
    </source>
</evidence>
<organism evidence="2 3">
    <name type="scientific">Elysia crispata</name>
    <name type="common">lettuce slug</name>
    <dbReference type="NCBI Taxonomy" id="231223"/>
    <lineage>
        <taxon>Eukaryota</taxon>
        <taxon>Metazoa</taxon>
        <taxon>Spiralia</taxon>
        <taxon>Lophotrochozoa</taxon>
        <taxon>Mollusca</taxon>
        <taxon>Gastropoda</taxon>
        <taxon>Heterobranchia</taxon>
        <taxon>Euthyneura</taxon>
        <taxon>Panpulmonata</taxon>
        <taxon>Sacoglossa</taxon>
        <taxon>Placobranchoidea</taxon>
        <taxon>Plakobranchidae</taxon>
        <taxon>Elysia</taxon>
    </lineage>
</organism>
<sequence>MGRRGYIAKHGLRLCGVACSLLQHPHTGHKTVQDLPDPKALGPCFIIGTAQYRPNIAQQNASLDRSMLGSDSSISDRNFGPKDIIGGAFLDRSATSRNDLRNTIKRPRNPSQALTHPEVSSSSHTHVHR</sequence>
<feature type="region of interest" description="Disordered" evidence="1">
    <location>
        <begin position="63"/>
        <end position="129"/>
    </location>
</feature>
<feature type="compositionally biased region" description="Polar residues" evidence="1">
    <location>
        <begin position="109"/>
        <end position="129"/>
    </location>
</feature>
<proteinExistence type="predicted"/>
<name>A0AAE1DWC1_9GAST</name>
<comment type="caution">
    <text evidence="2">The sequence shown here is derived from an EMBL/GenBank/DDBJ whole genome shotgun (WGS) entry which is preliminary data.</text>
</comment>
<reference evidence="2" key="1">
    <citation type="journal article" date="2023" name="G3 (Bethesda)">
        <title>A reference genome for the long-term kleptoplast-retaining sea slug Elysia crispata morphotype clarki.</title>
        <authorList>
            <person name="Eastman K.E."/>
            <person name="Pendleton A.L."/>
            <person name="Shaikh M.A."/>
            <person name="Suttiyut T."/>
            <person name="Ogas R."/>
            <person name="Tomko P."/>
            <person name="Gavelis G."/>
            <person name="Widhalm J.R."/>
            <person name="Wisecaver J.H."/>
        </authorList>
    </citation>
    <scope>NUCLEOTIDE SEQUENCE</scope>
    <source>
        <strain evidence="2">ECLA1</strain>
    </source>
</reference>
<feature type="compositionally biased region" description="Polar residues" evidence="1">
    <location>
        <begin position="63"/>
        <end position="76"/>
    </location>
</feature>
<gene>
    <name evidence="2" type="ORF">RRG08_048597</name>
</gene>
<dbReference type="AlphaFoldDB" id="A0AAE1DWC1"/>
<accession>A0AAE1DWC1</accession>
<protein>
    <submittedName>
        <fullName evidence="2">Uncharacterized protein</fullName>
    </submittedName>
</protein>